<evidence type="ECO:0000313" key="1">
    <source>
        <dbReference type="EMBL" id="MFC0082230.1"/>
    </source>
</evidence>
<dbReference type="EMBL" id="JBHLYQ010000081">
    <property type="protein sequence ID" value="MFC0082230.1"/>
    <property type="molecule type" value="Genomic_DNA"/>
</dbReference>
<dbReference type="RefSeq" id="WP_377789727.1">
    <property type="nucleotide sequence ID" value="NZ_JBHLYQ010000081.1"/>
</dbReference>
<comment type="caution">
    <text evidence="1">The sequence shown here is derived from an EMBL/GenBank/DDBJ whole genome shotgun (WGS) entry which is preliminary data.</text>
</comment>
<organism evidence="1 2">
    <name type="scientific">Aciditerrimonas ferrireducens</name>
    <dbReference type="NCBI Taxonomy" id="667306"/>
    <lineage>
        <taxon>Bacteria</taxon>
        <taxon>Bacillati</taxon>
        <taxon>Actinomycetota</taxon>
        <taxon>Acidimicrobiia</taxon>
        <taxon>Acidimicrobiales</taxon>
        <taxon>Acidimicrobiaceae</taxon>
        <taxon>Aciditerrimonas</taxon>
    </lineage>
</organism>
<evidence type="ECO:0000313" key="2">
    <source>
        <dbReference type="Proteomes" id="UP001589788"/>
    </source>
</evidence>
<sequence>MGEPTVADERFGHQLPELAGTVASGSPHWRESAFLELHDPAGRGDCVFVAIGWYPNRGVLDALVMGRVDGRPVLGRQERAVVGEPEELAVPGLVLRVRQPLAELALTVDPDAFPLGAELTFSARTRAYALRRGTLRTERGEVIWDQRHLLQSGVWSGHYEVEGRRQAVAGWLGQRDRSWGIRDHGRCPLWLWLQIQFPEGALGAWHWERADGAQVYTDGAFLPADGGPPVPVVRLEHDLGWLDAEGRPADYGTHGEQVAGVGGTCRFHLADGRVRTLVAEGDFARPYEPFHRGGLHLVRVRAEDGQEGTGIYELTGAHHHRYFPATELPEGGLP</sequence>
<name>A0ABV6C3E3_9ACTN</name>
<dbReference type="Proteomes" id="UP001589788">
    <property type="component" value="Unassembled WGS sequence"/>
</dbReference>
<keyword evidence="2" id="KW-1185">Reference proteome</keyword>
<proteinExistence type="predicted"/>
<protein>
    <submittedName>
        <fullName evidence="1">Uncharacterized protein</fullName>
    </submittedName>
</protein>
<reference evidence="1 2" key="1">
    <citation type="submission" date="2024-09" db="EMBL/GenBank/DDBJ databases">
        <authorList>
            <person name="Sun Q."/>
            <person name="Mori K."/>
        </authorList>
    </citation>
    <scope>NUCLEOTIDE SEQUENCE [LARGE SCALE GENOMIC DNA]</scope>
    <source>
        <strain evidence="1 2">JCM 15389</strain>
    </source>
</reference>
<gene>
    <name evidence="1" type="ORF">ACFFRE_08740</name>
</gene>
<accession>A0ABV6C3E3</accession>
<dbReference type="SUPFAM" id="SSF159245">
    <property type="entry name" value="AttH-like"/>
    <property type="match status" value="1"/>
</dbReference>